<gene>
    <name evidence="4" type="ORF">RCC_10436</name>
</gene>
<feature type="region of interest" description="Disordered" evidence="2">
    <location>
        <begin position="170"/>
        <end position="198"/>
    </location>
</feature>
<dbReference type="STRING" id="112498.A0A2D3VR23"/>
<keyword evidence="1 3" id="KW-0732">Signal</keyword>
<dbReference type="AlphaFoldDB" id="A0A2D3VR23"/>
<dbReference type="GeneID" id="35605478"/>
<dbReference type="Proteomes" id="UP000225277">
    <property type="component" value="Unassembled WGS sequence"/>
</dbReference>
<dbReference type="PANTHER" id="PTHR31836:SF28">
    <property type="entry name" value="SRCR DOMAIN-CONTAINING PROTEIN-RELATED"/>
    <property type="match status" value="1"/>
</dbReference>
<evidence type="ECO:0000313" key="5">
    <source>
        <dbReference type="Proteomes" id="UP000225277"/>
    </source>
</evidence>
<sequence>MFTKSILVVSGALLTAVAAVPMAEPHHHHRHHPQHKRDYVWVTETEEVIQTVPVTKTVWVEPGETIPTAYSSAEKVKPAAYTPAASPSSPAAYVAPVYSSPAESSRQPSPVAPTSSHVAPVPTSTYVAPVPTSTYVAPPVYSAPPPSVYVAPTPTSTFVAPYVAPTPSSSAAPIATSATPPPSDSPPADSGSGGSGVTGMAAPGKSYTGDVTYYAVGMGSCGFTSTEDEKVVAVSHEIMSAYNGANPNANPLCGTYITITGKDGNKYPAKIVDTCPGCDKGSLDLPQAYFNKITGNGDGRVGGIEWCFG</sequence>
<proteinExistence type="predicted"/>
<dbReference type="OrthoDB" id="623670at2759"/>
<feature type="signal peptide" evidence="3">
    <location>
        <begin position="1"/>
        <end position="19"/>
    </location>
</feature>
<evidence type="ECO:0000256" key="3">
    <source>
        <dbReference type="SAM" id="SignalP"/>
    </source>
</evidence>
<dbReference type="Gene3D" id="2.40.40.10">
    <property type="entry name" value="RlpA-like domain"/>
    <property type="match status" value="1"/>
</dbReference>
<evidence type="ECO:0000313" key="4">
    <source>
        <dbReference type="EMBL" id="CZT24708.1"/>
    </source>
</evidence>
<dbReference type="EMBL" id="FJUY01000022">
    <property type="protein sequence ID" value="CZT24708.1"/>
    <property type="molecule type" value="Genomic_DNA"/>
</dbReference>
<keyword evidence="5" id="KW-1185">Reference proteome</keyword>
<dbReference type="RefSeq" id="XP_023631432.1">
    <property type="nucleotide sequence ID" value="XM_023775664.1"/>
</dbReference>
<reference evidence="4 5" key="1">
    <citation type="submission" date="2016-03" db="EMBL/GenBank/DDBJ databases">
        <authorList>
            <person name="Ploux O."/>
        </authorList>
    </citation>
    <scope>NUCLEOTIDE SEQUENCE [LARGE SCALE GENOMIC DNA]</scope>
    <source>
        <strain evidence="4 5">URUG2</strain>
    </source>
</reference>
<evidence type="ECO:0000256" key="1">
    <source>
        <dbReference type="ARBA" id="ARBA00022729"/>
    </source>
</evidence>
<accession>A0A2D3VR23</accession>
<protein>
    <recommendedName>
        <fullName evidence="6">Rasp f 7 allergen</fullName>
    </recommendedName>
</protein>
<dbReference type="InterPro" id="IPR036908">
    <property type="entry name" value="RlpA-like_sf"/>
</dbReference>
<evidence type="ECO:0008006" key="6">
    <source>
        <dbReference type="Google" id="ProtNLM"/>
    </source>
</evidence>
<dbReference type="SUPFAM" id="SSF50685">
    <property type="entry name" value="Barwin-like endoglucanases"/>
    <property type="match status" value="1"/>
</dbReference>
<dbReference type="CDD" id="cd22191">
    <property type="entry name" value="DPBB_RlpA_EXP_N-like"/>
    <property type="match status" value="1"/>
</dbReference>
<dbReference type="InterPro" id="IPR051477">
    <property type="entry name" value="Expansin_CellWall"/>
</dbReference>
<feature type="chain" id="PRO_5013810516" description="Rasp f 7 allergen" evidence="3">
    <location>
        <begin position="20"/>
        <end position="309"/>
    </location>
</feature>
<dbReference type="PANTHER" id="PTHR31836">
    <property type="match status" value="1"/>
</dbReference>
<evidence type="ECO:0000256" key="2">
    <source>
        <dbReference type="SAM" id="MobiDB-lite"/>
    </source>
</evidence>
<feature type="compositionally biased region" description="Polar residues" evidence="2">
    <location>
        <begin position="103"/>
        <end position="123"/>
    </location>
</feature>
<feature type="region of interest" description="Disordered" evidence="2">
    <location>
        <begin position="100"/>
        <end position="123"/>
    </location>
</feature>
<organism evidence="4 5">
    <name type="scientific">Ramularia collo-cygni</name>
    <dbReference type="NCBI Taxonomy" id="112498"/>
    <lineage>
        <taxon>Eukaryota</taxon>
        <taxon>Fungi</taxon>
        <taxon>Dikarya</taxon>
        <taxon>Ascomycota</taxon>
        <taxon>Pezizomycotina</taxon>
        <taxon>Dothideomycetes</taxon>
        <taxon>Dothideomycetidae</taxon>
        <taxon>Mycosphaerellales</taxon>
        <taxon>Mycosphaerellaceae</taxon>
        <taxon>Ramularia</taxon>
    </lineage>
</organism>
<name>A0A2D3VR23_9PEZI</name>